<keyword evidence="2" id="KW-1185">Reference proteome</keyword>
<proteinExistence type="predicted"/>
<accession>A0AAV4ZYE5</accession>
<comment type="caution">
    <text evidence="1">The sequence shown here is derived from an EMBL/GenBank/DDBJ whole genome shotgun (WGS) entry which is preliminary data.</text>
</comment>
<reference evidence="1" key="1">
    <citation type="submission" date="2021-10" db="EMBL/GenBank/DDBJ databases">
        <title>De novo Genome Assembly of Clathrus columnatus (Basidiomycota, Fungi) Using Illumina and Nanopore Sequence Data.</title>
        <authorList>
            <person name="Ogiso-Tanaka E."/>
            <person name="Itagaki H."/>
            <person name="Hosoya T."/>
            <person name="Hosaka K."/>
        </authorList>
    </citation>
    <scope>NUCLEOTIDE SEQUENCE</scope>
    <source>
        <strain evidence="1">MO-923</strain>
    </source>
</reference>
<dbReference type="EMBL" id="BPWL01000001">
    <property type="protein sequence ID" value="GJJ05959.1"/>
    <property type="molecule type" value="Genomic_DNA"/>
</dbReference>
<dbReference type="Proteomes" id="UP001050691">
    <property type="component" value="Unassembled WGS sequence"/>
</dbReference>
<evidence type="ECO:0000313" key="2">
    <source>
        <dbReference type="Proteomes" id="UP001050691"/>
    </source>
</evidence>
<protein>
    <submittedName>
        <fullName evidence="1">Uncharacterized protein</fullName>
    </submittedName>
</protein>
<sequence length="180" mass="19909">MPKGPKEGLTPVEVYRNKNGSGLTANDVATSLKGSDAMLHHDLKSLGLNVALEIVFEVYPCSDEDYYIFKGLIPKDGYEPEDKTEGFYGPPVYYTSNNFSYDDRDLDAEGDGFESYGNFVREVFKARLAGDVMWTKKPIKTFAKLASYLVYANQGSIGHCYAAVTFIVTIPPYGQGIRAS</sequence>
<name>A0AAV4ZYE5_9AGAM</name>
<evidence type="ECO:0000313" key="1">
    <source>
        <dbReference type="EMBL" id="GJJ05959.1"/>
    </source>
</evidence>
<gene>
    <name evidence="1" type="ORF">Clacol_000146</name>
</gene>
<dbReference type="AlphaFoldDB" id="A0AAV4ZYE5"/>
<organism evidence="1 2">
    <name type="scientific">Clathrus columnatus</name>
    <dbReference type="NCBI Taxonomy" id="1419009"/>
    <lineage>
        <taxon>Eukaryota</taxon>
        <taxon>Fungi</taxon>
        <taxon>Dikarya</taxon>
        <taxon>Basidiomycota</taxon>
        <taxon>Agaricomycotina</taxon>
        <taxon>Agaricomycetes</taxon>
        <taxon>Phallomycetidae</taxon>
        <taxon>Phallales</taxon>
        <taxon>Clathraceae</taxon>
        <taxon>Clathrus</taxon>
    </lineage>
</organism>